<organism evidence="6">
    <name type="scientific">marine sediment metagenome</name>
    <dbReference type="NCBI Taxonomy" id="412755"/>
    <lineage>
        <taxon>unclassified sequences</taxon>
        <taxon>metagenomes</taxon>
        <taxon>ecological metagenomes</taxon>
    </lineage>
</organism>
<comment type="caution">
    <text evidence="6">The sequence shown here is derived from an EMBL/GenBank/DDBJ whole genome shotgun (WGS) entry which is preliminary data.</text>
</comment>
<evidence type="ECO:0000313" key="6">
    <source>
        <dbReference type="EMBL" id="KKN11760.1"/>
    </source>
</evidence>
<dbReference type="PANTHER" id="PTHR47627">
    <property type="entry name" value="RUBREDOXIN"/>
    <property type="match status" value="1"/>
</dbReference>
<dbReference type="PRINTS" id="PR00163">
    <property type="entry name" value="RUBREDOXIN"/>
</dbReference>
<protein>
    <recommendedName>
        <fullName evidence="5">Rubredoxin-like domain-containing protein</fullName>
    </recommendedName>
</protein>
<dbReference type="InterPro" id="IPR024934">
    <property type="entry name" value="Rubredoxin-like_dom"/>
</dbReference>
<dbReference type="EMBL" id="LAZR01004102">
    <property type="protein sequence ID" value="KKN11760.1"/>
    <property type="molecule type" value="Genomic_DNA"/>
</dbReference>
<name>A0A0F9MWX6_9ZZZZ</name>
<evidence type="ECO:0000256" key="4">
    <source>
        <dbReference type="ARBA" id="ARBA00023004"/>
    </source>
</evidence>
<proteinExistence type="predicted"/>
<gene>
    <name evidence="6" type="ORF">LCGC14_1023180</name>
</gene>
<dbReference type="PANTHER" id="PTHR47627:SF1">
    <property type="entry name" value="RUBREDOXIN-1-RELATED"/>
    <property type="match status" value="1"/>
</dbReference>
<dbReference type="CDD" id="cd00730">
    <property type="entry name" value="rubredoxin"/>
    <property type="match status" value="1"/>
</dbReference>
<dbReference type="PROSITE" id="PS50903">
    <property type="entry name" value="RUBREDOXIN_LIKE"/>
    <property type="match status" value="1"/>
</dbReference>
<sequence>LKQYEHAMPNLFELPRDEIRVEEKESAEKVLKTSQEFGDKYKCQVCGFVYDPVKGDPDSGIAPGTPYQETPSDWHCPVCGAEKSQFSKI</sequence>
<dbReference type="SUPFAM" id="SSF57802">
    <property type="entry name" value="Rubredoxin-like"/>
    <property type="match status" value="1"/>
</dbReference>
<keyword evidence="3" id="KW-0249">Electron transport</keyword>
<dbReference type="InterPro" id="IPR050526">
    <property type="entry name" value="Rubredoxin_ET"/>
</dbReference>
<evidence type="ECO:0000259" key="5">
    <source>
        <dbReference type="PROSITE" id="PS50903"/>
    </source>
</evidence>
<feature type="domain" description="Rubredoxin-like" evidence="5">
    <location>
        <begin position="38"/>
        <end position="89"/>
    </location>
</feature>
<dbReference type="GO" id="GO:0043448">
    <property type="term" value="P:alkane catabolic process"/>
    <property type="evidence" value="ECO:0007669"/>
    <property type="project" value="TreeGrafter"/>
</dbReference>
<accession>A0A0F9MWX6</accession>
<dbReference type="Gene3D" id="2.20.28.10">
    <property type="match status" value="1"/>
</dbReference>
<evidence type="ECO:0000256" key="3">
    <source>
        <dbReference type="ARBA" id="ARBA00022982"/>
    </source>
</evidence>
<dbReference type="FunFam" id="2.20.28.10:FF:000001">
    <property type="entry name" value="Rubredoxin"/>
    <property type="match status" value="1"/>
</dbReference>
<keyword evidence="1" id="KW-0813">Transport</keyword>
<dbReference type="Pfam" id="PF00301">
    <property type="entry name" value="Rubredoxin"/>
    <property type="match status" value="1"/>
</dbReference>
<keyword evidence="4" id="KW-0408">Iron</keyword>
<dbReference type="GO" id="GO:0005506">
    <property type="term" value="F:iron ion binding"/>
    <property type="evidence" value="ECO:0007669"/>
    <property type="project" value="InterPro"/>
</dbReference>
<dbReference type="GO" id="GO:0009055">
    <property type="term" value="F:electron transfer activity"/>
    <property type="evidence" value="ECO:0007669"/>
    <property type="project" value="TreeGrafter"/>
</dbReference>
<reference evidence="6" key="1">
    <citation type="journal article" date="2015" name="Nature">
        <title>Complex archaea that bridge the gap between prokaryotes and eukaryotes.</title>
        <authorList>
            <person name="Spang A."/>
            <person name="Saw J.H."/>
            <person name="Jorgensen S.L."/>
            <person name="Zaremba-Niedzwiedzka K."/>
            <person name="Martijn J."/>
            <person name="Lind A.E."/>
            <person name="van Eijk R."/>
            <person name="Schleper C."/>
            <person name="Guy L."/>
            <person name="Ettema T.J."/>
        </authorList>
    </citation>
    <scope>NUCLEOTIDE SEQUENCE</scope>
</reference>
<evidence type="ECO:0000256" key="2">
    <source>
        <dbReference type="ARBA" id="ARBA00022723"/>
    </source>
</evidence>
<dbReference type="InterPro" id="IPR024935">
    <property type="entry name" value="Rubredoxin_dom"/>
</dbReference>
<dbReference type="AlphaFoldDB" id="A0A0F9MWX6"/>
<feature type="non-terminal residue" evidence="6">
    <location>
        <position position="1"/>
    </location>
</feature>
<keyword evidence="2" id="KW-0479">Metal-binding</keyword>
<evidence type="ECO:0000256" key="1">
    <source>
        <dbReference type="ARBA" id="ARBA00022448"/>
    </source>
</evidence>